<feature type="region of interest" description="Disordered" evidence="1">
    <location>
        <begin position="1"/>
        <end position="38"/>
    </location>
</feature>
<evidence type="ECO:0008006" key="3">
    <source>
        <dbReference type="Google" id="ProtNLM"/>
    </source>
</evidence>
<feature type="compositionally biased region" description="Basic and acidic residues" evidence="1">
    <location>
        <begin position="14"/>
        <end position="23"/>
    </location>
</feature>
<dbReference type="AlphaFoldDB" id="W4G4D7"/>
<accession>W4G4D7</accession>
<sequence>MDNDEQASKAKTTRVPEKKERCETTAPKGKRFKAGPTNYDSEHRAKVMAFSQAMVGKRVTLNTKKENNSNWKYAHDPRLTRFARLPEAICCYVGQLMLPDDAGNSPSMNVANKARAGISEFYKYNNDGYGTSSWCVKDGQGYGNPMTSPVVLGCFKGLQKEKKATHVTRRAPPMTKPMLKTLYAFLDRSNDTSKSFTLWFKAVTSLSWYPCARMSEVLGPRPVNKTPTCVSSTTSTPCTTEKPSPEMTAHIVCTIAKSSGIVIFVASTTSTRGSNTSTLR</sequence>
<dbReference type="EMBL" id="KI913144">
    <property type="protein sequence ID" value="ETV74547.1"/>
    <property type="molecule type" value="Genomic_DNA"/>
</dbReference>
<evidence type="ECO:0000256" key="1">
    <source>
        <dbReference type="SAM" id="MobiDB-lite"/>
    </source>
</evidence>
<dbReference type="RefSeq" id="XP_009836205.1">
    <property type="nucleotide sequence ID" value="XM_009837903.1"/>
</dbReference>
<protein>
    <recommendedName>
        <fullName evidence="3">PiggyBac transposable element-derived protein domain-containing protein</fullName>
    </recommendedName>
</protein>
<name>W4G4D7_APHAT</name>
<dbReference type="GeneID" id="20813061"/>
<reference evidence="2" key="1">
    <citation type="submission" date="2013-12" db="EMBL/GenBank/DDBJ databases">
        <title>The Genome Sequence of Aphanomyces astaci APO3.</title>
        <authorList>
            <consortium name="The Broad Institute Genomics Platform"/>
            <person name="Russ C."/>
            <person name="Tyler B."/>
            <person name="van West P."/>
            <person name="Dieguez-Uribeondo J."/>
            <person name="Young S.K."/>
            <person name="Zeng Q."/>
            <person name="Gargeya S."/>
            <person name="Fitzgerald M."/>
            <person name="Abouelleil A."/>
            <person name="Alvarado L."/>
            <person name="Chapman S.B."/>
            <person name="Gainer-Dewar J."/>
            <person name="Goldberg J."/>
            <person name="Griggs A."/>
            <person name="Gujja S."/>
            <person name="Hansen M."/>
            <person name="Howarth C."/>
            <person name="Imamovic A."/>
            <person name="Ireland A."/>
            <person name="Larimer J."/>
            <person name="McCowan C."/>
            <person name="Murphy C."/>
            <person name="Pearson M."/>
            <person name="Poon T.W."/>
            <person name="Priest M."/>
            <person name="Roberts A."/>
            <person name="Saif S."/>
            <person name="Shea T."/>
            <person name="Sykes S."/>
            <person name="Wortman J."/>
            <person name="Nusbaum C."/>
            <person name="Birren B."/>
        </authorList>
    </citation>
    <scope>NUCLEOTIDE SEQUENCE [LARGE SCALE GENOMIC DNA]</scope>
    <source>
        <strain evidence="2">APO3</strain>
    </source>
</reference>
<organism evidence="2">
    <name type="scientific">Aphanomyces astaci</name>
    <name type="common">Crayfish plague agent</name>
    <dbReference type="NCBI Taxonomy" id="112090"/>
    <lineage>
        <taxon>Eukaryota</taxon>
        <taxon>Sar</taxon>
        <taxon>Stramenopiles</taxon>
        <taxon>Oomycota</taxon>
        <taxon>Saprolegniomycetes</taxon>
        <taxon>Saprolegniales</taxon>
        <taxon>Verrucalvaceae</taxon>
        <taxon>Aphanomyces</taxon>
    </lineage>
</organism>
<gene>
    <name evidence="2" type="ORF">H257_11065</name>
</gene>
<dbReference type="OrthoDB" id="10638107at2759"/>
<dbReference type="VEuPathDB" id="FungiDB:H257_11065"/>
<evidence type="ECO:0000313" key="2">
    <source>
        <dbReference type="EMBL" id="ETV74547.1"/>
    </source>
</evidence>
<proteinExistence type="predicted"/>
<dbReference type="STRING" id="112090.W4G4D7"/>